<protein>
    <recommendedName>
        <fullName evidence="1">RAP domain-containing protein</fullName>
    </recommendedName>
</protein>
<proteinExistence type="predicted"/>
<dbReference type="PROSITE" id="PS51286">
    <property type="entry name" value="RAP"/>
    <property type="match status" value="1"/>
</dbReference>
<dbReference type="InterPro" id="IPR013584">
    <property type="entry name" value="RAP"/>
</dbReference>
<dbReference type="Proteomes" id="UP000030640">
    <property type="component" value="Unassembled WGS sequence"/>
</dbReference>
<dbReference type="GeneID" id="20038656"/>
<evidence type="ECO:0000313" key="2">
    <source>
        <dbReference type="EMBL" id="EUD66187.1"/>
    </source>
</evidence>
<name>W6ZZ71_9APIC</name>
<dbReference type="SMART" id="SM00952">
    <property type="entry name" value="RAP"/>
    <property type="match status" value="1"/>
</dbReference>
<feature type="domain" description="RAP" evidence="1">
    <location>
        <begin position="401"/>
        <end position="460"/>
    </location>
</feature>
<organism evidence="2 3">
    <name type="scientific">Plasmodium inui San Antonio 1</name>
    <dbReference type="NCBI Taxonomy" id="1237626"/>
    <lineage>
        <taxon>Eukaryota</taxon>
        <taxon>Sar</taxon>
        <taxon>Alveolata</taxon>
        <taxon>Apicomplexa</taxon>
        <taxon>Aconoidasida</taxon>
        <taxon>Haemosporida</taxon>
        <taxon>Plasmodiidae</taxon>
        <taxon>Plasmodium</taxon>
        <taxon>Plasmodium (Plasmodium)</taxon>
    </lineage>
</organism>
<keyword evidence="3" id="KW-1185">Reference proteome</keyword>
<gene>
    <name evidence="2" type="ORF">C922_03382</name>
</gene>
<dbReference type="AlphaFoldDB" id="W6ZZ71"/>
<dbReference type="EMBL" id="KI965473">
    <property type="protein sequence ID" value="EUD66187.1"/>
    <property type="molecule type" value="Genomic_DNA"/>
</dbReference>
<dbReference type="OrthoDB" id="1608002at2759"/>
<evidence type="ECO:0000259" key="1">
    <source>
        <dbReference type="PROSITE" id="PS51286"/>
    </source>
</evidence>
<evidence type="ECO:0000313" key="3">
    <source>
        <dbReference type="Proteomes" id="UP000030640"/>
    </source>
</evidence>
<dbReference type="RefSeq" id="XP_008817196.1">
    <property type="nucleotide sequence ID" value="XM_008818974.1"/>
</dbReference>
<dbReference type="Pfam" id="PF08373">
    <property type="entry name" value="RAP"/>
    <property type="match status" value="1"/>
</dbReference>
<reference evidence="2 3" key="1">
    <citation type="submission" date="2013-02" db="EMBL/GenBank/DDBJ databases">
        <title>The Genome Sequence of Plasmodium inui San Antonio 1.</title>
        <authorList>
            <consortium name="The Broad Institute Genome Sequencing Platform"/>
            <consortium name="The Broad Institute Genome Sequencing Center for Infectious Disease"/>
            <person name="Neafsey D."/>
            <person name="Cheeseman I."/>
            <person name="Volkman S."/>
            <person name="Adams J."/>
            <person name="Walker B."/>
            <person name="Young S.K."/>
            <person name="Zeng Q."/>
            <person name="Gargeya S."/>
            <person name="Fitzgerald M."/>
            <person name="Haas B."/>
            <person name="Abouelleil A."/>
            <person name="Alvarado L."/>
            <person name="Arachchi H.M."/>
            <person name="Berlin A.M."/>
            <person name="Chapman S.B."/>
            <person name="Dewar J."/>
            <person name="Goldberg J."/>
            <person name="Griggs A."/>
            <person name="Gujja S."/>
            <person name="Hansen M."/>
            <person name="Howarth C."/>
            <person name="Imamovic A."/>
            <person name="Larimer J."/>
            <person name="McCowan C."/>
            <person name="Murphy C."/>
            <person name="Neiman D."/>
            <person name="Pearson M."/>
            <person name="Priest M."/>
            <person name="Roberts A."/>
            <person name="Saif S."/>
            <person name="Shea T."/>
            <person name="Sisk P."/>
            <person name="Sykes S."/>
            <person name="Wortman J."/>
            <person name="Nusbaum C."/>
            <person name="Birren B."/>
        </authorList>
    </citation>
    <scope>NUCLEOTIDE SEQUENCE [LARGE SCALE GENOMIC DNA]</scope>
    <source>
        <strain evidence="2 3">San Antonio 1</strain>
    </source>
</reference>
<sequence length="511" mass="60372">MHLCKAKLTNEENFSNLVRTGEEVKLLDGVNTRVNQTADRDGNSKKGLLLDILNASLIVARLHSRMKNAKMGLLRPRERVIVNAIRRESRIKYKAKRMHKRFRSWAQQRVREYWLPMNVCLTSQPDLMDGNYISACVQKAATLRKHDYELWKGYTERILTIRETLTPQQIGYIFYGMGKSRFLDPPFYEQMLTCVQKKLSSFYSHPLMCIAWSLNRVLIREEEFFTHFCKAVVEKVDDMRVKDLVKINNAIAKLGIENKSYKRFINSHMINKLETIFAQDFRNVINDVTLVNLYDDEVKKYILIRFSNMFICARPQHYKNAYKSAVAVRVLFPHVWSSLSNKVKSFYVRLSMRRIPESRRKPSEFQWEVSDCLAKLGVSHRNTFLWGCYYIDIGEMNEKRNCWFVDGPACFYTSTNQYIESVKLQHRILYDLGWNIRRIVWLDWLELGDNLDEKVKYVKAQREKDPFGKTLTHMPPISADEIKNKLNQLKAYKIRKAQQKVDSQERIRLTL</sequence>
<accession>W6ZZ71</accession>
<dbReference type="VEuPathDB" id="PlasmoDB:C922_03382"/>